<evidence type="ECO:0000256" key="14">
    <source>
        <dbReference type="SAM" id="Phobius"/>
    </source>
</evidence>
<dbReference type="SMART" id="SM00112">
    <property type="entry name" value="CA"/>
    <property type="match status" value="13"/>
</dbReference>
<dbReference type="Proteomes" id="UP001153620">
    <property type="component" value="Chromosome 3"/>
</dbReference>
<keyword evidence="18" id="KW-1185">Reference proteome</keyword>
<dbReference type="GO" id="GO:0060429">
    <property type="term" value="P:epithelium development"/>
    <property type="evidence" value="ECO:0007669"/>
    <property type="project" value="UniProtKB-ARBA"/>
</dbReference>
<evidence type="ECO:0000256" key="6">
    <source>
        <dbReference type="ARBA" id="ARBA00022837"/>
    </source>
</evidence>
<dbReference type="PROSITE" id="PS00232">
    <property type="entry name" value="CADHERIN_1"/>
    <property type="match status" value="3"/>
</dbReference>
<evidence type="ECO:0000256" key="5">
    <source>
        <dbReference type="ARBA" id="ARBA00022737"/>
    </source>
</evidence>
<comment type="subcellular location">
    <subcellularLocation>
        <location evidence="1">Cell membrane</location>
        <topology evidence="1">Single-pass type I membrane protein</topology>
    </subcellularLocation>
</comment>
<dbReference type="GO" id="GO:0007156">
    <property type="term" value="P:homophilic cell adhesion via plasma membrane adhesion molecules"/>
    <property type="evidence" value="ECO:0007669"/>
    <property type="project" value="InterPro"/>
</dbReference>
<evidence type="ECO:0000256" key="4">
    <source>
        <dbReference type="ARBA" id="ARBA00022729"/>
    </source>
</evidence>
<dbReference type="Pfam" id="PF00028">
    <property type="entry name" value="Cadherin"/>
    <property type="match status" value="7"/>
</dbReference>
<evidence type="ECO:0000256" key="10">
    <source>
        <dbReference type="ARBA" id="ARBA00023180"/>
    </source>
</evidence>
<feature type="domain" description="Cadherin" evidence="16">
    <location>
        <begin position="489"/>
        <end position="677"/>
    </location>
</feature>
<dbReference type="OrthoDB" id="9990384at2759"/>
<keyword evidence="9 14" id="KW-0472">Membrane</keyword>
<feature type="region of interest" description="Disordered" evidence="13">
    <location>
        <begin position="1936"/>
        <end position="1955"/>
    </location>
</feature>
<dbReference type="SUPFAM" id="SSF49313">
    <property type="entry name" value="Cadherin-like"/>
    <property type="match status" value="15"/>
</dbReference>
<dbReference type="PRINTS" id="PR00205">
    <property type="entry name" value="CADHERIN"/>
</dbReference>
<dbReference type="FunFam" id="2.60.40.60:FF:000015">
    <property type="entry name" value="FAT atypical cadherin 1"/>
    <property type="match status" value="1"/>
</dbReference>
<dbReference type="InterPro" id="IPR015919">
    <property type="entry name" value="Cadherin-like_sf"/>
</dbReference>
<keyword evidence="5" id="KW-0677">Repeat</keyword>
<dbReference type="FunFam" id="2.60.40.60:FF:000098">
    <property type="entry name" value="cadherin-23 isoform X1"/>
    <property type="match status" value="1"/>
</dbReference>
<comment type="function">
    <text evidence="11">Cadherins are calcium-dependent cell adhesion proteins. They preferentially interact with themselves in a homophilic manner in connecting cells.</text>
</comment>
<feature type="domain" description="Cadherin" evidence="16">
    <location>
        <begin position="138"/>
        <end position="261"/>
    </location>
</feature>
<proteinExistence type="predicted"/>
<dbReference type="PROSITE" id="PS50268">
    <property type="entry name" value="CADHERIN_2"/>
    <property type="match status" value="14"/>
</dbReference>
<feature type="domain" description="Cadherin" evidence="16">
    <location>
        <begin position="1114"/>
        <end position="1222"/>
    </location>
</feature>
<feature type="domain" description="Cadherin" evidence="16">
    <location>
        <begin position="261"/>
        <end position="374"/>
    </location>
</feature>
<evidence type="ECO:0000256" key="3">
    <source>
        <dbReference type="ARBA" id="ARBA00022692"/>
    </source>
</evidence>
<dbReference type="GO" id="GO:0005886">
    <property type="term" value="C:plasma membrane"/>
    <property type="evidence" value="ECO:0007669"/>
    <property type="project" value="UniProtKB-SubCell"/>
</dbReference>
<evidence type="ECO:0000256" key="8">
    <source>
        <dbReference type="ARBA" id="ARBA00022989"/>
    </source>
</evidence>
<feature type="domain" description="Cadherin" evidence="16">
    <location>
        <begin position="784"/>
        <end position="887"/>
    </location>
</feature>
<keyword evidence="8 14" id="KW-1133">Transmembrane helix</keyword>
<dbReference type="PANTHER" id="PTHR24026">
    <property type="entry name" value="FAT ATYPICAL CADHERIN-RELATED"/>
    <property type="match status" value="1"/>
</dbReference>
<feature type="domain" description="Cadherin" evidence="16">
    <location>
        <begin position="33"/>
        <end position="137"/>
    </location>
</feature>
<keyword evidence="4 15" id="KW-0732">Signal</keyword>
<evidence type="ECO:0000256" key="15">
    <source>
        <dbReference type="SAM" id="SignalP"/>
    </source>
</evidence>
<evidence type="ECO:0000256" key="9">
    <source>
        <dbReference type="ARBA" id="ARBA00023136"/>
    </source>
</evidence>
<dbReference type="InterPro" id="IPR020894">
    <property type="entry name" value="Cadherin_CS"/>
</dbReference>
<dbReference type="PANTHER" id="PTHR24026:SF136">
    <property type="entry name" value="PROTOCADHERIN-23"/>
    <property type="match status" value="1"/>
</dbReference>
<keyword evidence="2" id="KW-1003">Cell membrane</keyword>
<accession>A0A9N9S545</accession>
<dbReference type="Gene3D" id="2.60.40.60">
    <property type="entry name" value="Cadherins"/>
    <property type="match status" value="15"/>
</dbReference>
<dbReference type="EMBL" id="OU895879">
    <property type="protein sequence ID" value="CAG9809479.1"/>
    <property type="molecule type" value="Genomic_DNA"/>
</dbReference>
<gene>
    <name evidence="17" type="ORF">CHIRRI_LOCUS12300</name>
</gene>
<evidence type="ECO:0000313" key="18">
    <source>
        <dbReference type="Proteomes" id="UP001153620"/>
    </source>
</evidence>
<evidence type="ECO:0000256" key="13">
    <source>
        <dbReference type="SAM" id="MobiDB-lite"/>
    </source>
</evidence>
<reference evidence="17" key="1">
    <citation type="submission" date="2022-01" db="EMBL/GenBank/DDBJ databases">
        <authorList>
            <person name="King R."/>
        </authorList>
    </citation>
    <scope>NUCLEOTIDE SEQUENCE</scope>
</reference>
<dbReference type="GO" id="GO:0005509">
    <property type="term" value="F:calcium ion binding"/>
    <property type="evidence" value="ECO:0007669"/>
    <property type="project" value="UniProtKB-UniRule"/>
</dbReference>
<evidence type="ECO:0000313" key="17">
    <source>
        <dbReference type="EMBL" id="CAG9809479.1"/>
    </source>
</evidence>
<organism evidence="17 18">
    <name type="scientific">Chironomus riparius</name>
    <dbReference type="NCBI Taxonomy" id="315576"/>
    <lineage>
        <taxon>Eukaryota</taxon>
        <taxon>Metazoa</taxon>
        <taxon>Ecdysozoa</taxon>
        <taxon>Arthropoda</taxon>
        <taxon>Hexapoda</taxon>
        <taxon>Insecta</taxon>
        <taxon>Pterygota</taxon>
        <taxon>Neoptera</taxon>
        <taxon>Endopterygota</taxon>
        <taxon>Diptera</taxon>
        <taxon>Nematocera</taxon>
        <taxon>Chironomoidea</taxon>
        <taxon>Chironomidae</taxon>
        <taxon>Chironominae</taxon>
        <taxon>Chironomus</taxon>
    </lineage>
</organism>
<feature type="signal peptide" evidence="15">
    <location>
        <begin position="1"/>
        <end position="24"/>
    </location>
</feature>
<keyword evidence="6 12" id="KW-0106">Calcium</keyword>
<evidence type="ECO:0000259" key="16">
    <source>
        <dbReference type="PROSITE" id="PS50268"/>
    </source>
</evidence>
<evidence type="ECO:0000256" key="2">
    <source>
        <dbReference type="ARBA" id="ARBA00022475"/>
    </source>
</evidence>
<dbReference type="InterPro" id="IPR002126">
    <property type="entry name" value="Cadherin-like_dom"/>
</dbReference>
<dbReference type="CDD" id="cd11304">
    <property type="entry name" value="Cadherin_repeat"/>
    <property type="match status" value="13"/>
</dbReference>
<feature type="domain" description="Cadherin" evidence="16">
    <location>
        <begin position="1570"/>
        <end position="1693"/>
    </location>
</feature>
<dbReference type="FunFam" id="2.60.40.60:FF:000168">
    <property type="entry name" value="Cadherin-related family member 2"/>
    <property type="match status" value="1"/>
</dbReference>
<name>A0A9N9S545_9DIPT</name>
<evidence type="ECO:0000256" key="1">
    <source>
        <dbReference type="ARBA" id="ARBA00004251"/>
    </source>
</evidence>
<evidence type="ECO:0000256" key="12">
    <source>
        <dbReference type="PROSITE-ProRule" id="PRU00043"/>
    </source>
</evidence>
<feature type="domain" description="Cadherin" evidence="16">
    <location>
        <begin position="1446"/>
        <end position="1569"/>
    </location>
</feature>
<protein>
    <recommendedName>
        <fullName evidence="16">Cadherin domain-containing protein</fullName>
    </recommendedName>
</protein>
<feature type="domain" description="Cadherin" evidence="16">
    <location>
        <begin position="1009"/>
        <end position="1113"/>
    </location>
</feature>
<feature type="domain" description="Cadherin" evidence="16">
    <location>
        <begin position="1333"/>
        <end position="1443"/>
    </location>
</feature>
<dbReference type="FunFam" id="2.60.40.60:FF:000378">
    <property type="entry name" value="Cadherin-87A"/>
    <property type="match status" value="1"/>
</dbReference>
<sequence length="2005" mass="223804">MSQHTRNLLLLLTAALFAIRNSSGNVNLPPIFTQDMNNLALSEMTPLDSIVYRLEGYDPEGGNVTFGLIGSENFQVDSVTGDVKLVKELDRETHETLSFLVSIKDKVNESGDSDNDNFVQVPISVIVLDENDNAPEFQNVPYETTVLEDAAIGTTVFDKILITDRDAVGENLDVICVHVTKDDSHYQQELEHHQNPCITFSIDVLESHQDRMRAAVVLKQKLDYNENIIFNIPLFSTDGHHNASSNMIIHVEDVQNSPPIFQGSLATIINEDSPIGTLVLTIQAKDGDRGSPRKIYYDIITNPMDYFLIDSITGELRTGKPLDKEELPDASGIVILVVRAREIVDGAPSNDPTASTTTKVSITIRDVNDVAPTFNQKEYYVTIPENTAVGTPLPIEIIVNDPDVGQNSVFSLRLDDVSEVFDIEPKQVIGTSQISIRVANGSLDYENVNQRKFIVLIVAEETLTNPKLSSTATLTVSLTDVNDNFPHFEQDTYTATVSETAPAGQLITIITASDMDSGVFGDQGIRYSILNGTGAELFNVDPLTGTITVADCPVHDGNMRQKRQLEYQSHHIKKVNITHPGEYGILSVEDDANDFNYEHTTMSSDYVTYHVESYEDNETIQKDKDVYSLGKYPCLDYETQTDYYLNYQATDNEGKGQMSVASLRISVIDANDNPPKCESSIYRATLDEGAMTFDGNGLTVKARDEDVLSEITYQIIGTDVVLKSFEIDKRTGQLSIKKGASLDVNHLNGESIVFSVEASDGLYSTLCDVNITLRDVNNHAPVFSRKHFVASIEENLPIGTKVEEMNATDLDTGENAEIIYQIQHGSFNDFTIDNRTGIITIAKPLDYDVRQKYTLEIVAYDKGIPSLSGTATVEINIINSNDKAPYFVPTTQRAEISEDAEIDTFVHKLTANDPDIESIDLLDYSWDEASTTAVSEDGTEVPASHMFSEYFAINKTGVVTVNKKLRRDLFAVIRLTVFVTDTTAPVLQQGKGLLIITLIDINEHPPVFQSSTFNFDVMEEQPVNTILATLHATDADSTISEYQLIDGSGDNGNEYFEINNVTGLIRTKSRIDYETVKLIKFNVTVTDTGVPQLTSTAQIFVNVININDNSPQFNETEYQLNVNENAIKGTSIGFVHAHDADEGEFGEVKYALIGEQSQHFEIDENTGEIFVANTTALDREKQSEIMLSVVAIDQGLPIDERRSTTSNVNIKVWDENDESPTFRQHSYYSSIAENLQLNPPATILQVQADDKDEDEAGTVKYTILSGNDDNSFMLDANSGILYPATSLMGRKGQYKLKVEARDGVGFGPHTDITEIIIDVIEVNQHRPMFIMPALSNATVEIQEILAIKDYLVLTVKAEDPDNGDNGKISYHLQVNNENVQETDTFEINTMNGELRLKKQLNKKELSRYEIILVARDHGIPTNFQQLRFLTILLVDNNEGNPEFPDASNPYKFYVTENGERDERIGKIQAIVHDSGREKENHAIYYYILLGNDDGAFYIDKITGDVFTNKSLDREMVDMYVLYVLASKKSDLHISDTEQLFLSTENLERNSTVAKVWIHVLDVNDCAPEFPQNIYYAGVNKKSGVSELIAIINATDKDFGVNASIEYLIAASHLYKFGASKSTGNIVPSPFSISQDGRLTTNAYMAEYNQDRFELDIQAKEVQPPERIAVAKVFVWIYEPEQLVRVILSRPPSEVQNERDEILVELTNVTKKHIIIDDVRYHVDSIGRIRMDWTDLFFHAVDMTTKSIVPVYDILNEIDSKYDFLKDYYSGFAIENVVPAYTENLQEEFDIALAAIIALLIVLFVGAISFIVLCCCLKNWVISIPSETRRKDALIKKQIIDDLNTTENPLWIEQKLKIYEEQELTMKIFAEPSEFQLPLTENSSMRQHSSNISHNLLGMETPPTPLLDTYNGSDAGGDLDTNYATILNYSNSNNNNNSGSCSTSNNNNSSALVNNSRSTNNTINLIDADYQTLRTSPRVPSLFEFNGSTFQVQRNANSSDYTGELM</sequence>
<feature type="chain" id="PRO_5040469859" description="Cadherin domain-containing protein" evidence="15">
    <location>
        <begin position="25"/>
        <end position="2005"/>
    </location>
</feature>
<feature type="domain" description="Cadherin" evidence="16">
    <location>
        <begin position="375"/>
        <end position="488"/>
    </location>
</feature>
<evidence type="ECO:0000256" key="11">
    <source>
        <dbReference type="ARBA" id="ARBA00059331"/>
    </source>
</evidence>
<feature type="domain" description="Cadherin" evidence="16">
    <location>
        <begin position="678"/>
        <end position="783"/>
    </location>
</feature>
<keyword evidence="3 14" id="KW-0812">Transmembrane</keyword>
<reference evidence="17" key="2">
    <citation type="submission" date="2022-10" db="EMBL/GenBank/DDBJ databases">
        <authorList>
            <consortium name="ENA_rothamsted_submissions"/>
            <consortium name="culmorum"/>
            <person name="King R."/>
        </authorList>
    </citation>
    <scope>NUCLEOTIDE SEQUENCE</scope>
</reference>
<evidence type="ECO:0000256" key="7">
    <source>
        <dbReference type="ARBA" id="ARBA00022889"/>
    </source>
</evidence>
<dbReference type="FunFam" id="2.60.40.60:FF:000020">
    <property type="entry name" value="Dachsous cadherin-related 1b"/>
    <property type="match status" value="2"/>
</dbReference>
<keyword evidence="7" id="KW-0130">Cell adhesion</keyword>
<feature type="domain" description="Cadherin" evidence="16">
    <location>
        <begin position="888"/>
        <end position="1008"/>
    </location>
</feature>
<feature type="transmembrane region" description="Helical" evidence="14">
    <location>
        <begin position="1790"/>
        <end position="1820"/>
    </location>
</feature>
<dbReference type="GO" id="GO:0009653">
    <property type="term" value="P:anatomical structure morphogenesis"/>
    <property type="evidence" value="ECO:0007669"/>
    <property type="project" value="UniProtKB-ARBA"/>
</dbReference>
<feature type="domain" description="Cadherin" evidence="16">
    <location>
        <begin position="1223"/>
        <end position="1329"/>
    </location>
</feature>
<keyword evidence="10" id="KW-0325">Glycoprotein</keyword>